<protein>
    <submittedName>
        <fullName evidence="2">Vegetative incompatibility protein het-e-1</fullName>
    </submittedName>
</protein>
<dbReference type="PaxDb" id="67767-A0A0J7K4A4"/>
<comment type="caution">
    <text evidence="2">The sequence shown here is derived from an EMBL/GenBank/DDBJ whole genome shotgun (WGS) entry which is preliminary data.</text>
</comment>
<organism evidence="2 3">
    <name type="scientific">Lasius niger</name>
    <name type="common">Black garden ant</name>
    <dbReference type="NCBI Taxonomy" id="67767"/>
    <lineage>
        <taxon>Eukaryota</taxon>
        <taxon>Metazoa</taxon>
        <taxon>Ecdysozoa</taxon>
        <taxon>Arthropoda</taxon>
        <taxon>Hexapoda</taxon>
        <taxon>Insecta</taxon>
        <taxon>Pterygota</taxon>
        <taxon>Neoptera</taxon>
        <taxon>Endopterygota</taxon>
        <taxon>Hymenoptera</taxon>
        <taxon>Apocrita</taxon>
        <taxon>Aculeata</taxon>
        <taxon>Formicoidea</taxon>
        <taxon>Formicidae</taxon>
        <taxon>Formicinae</taxon>
        <taxon>Lasius</taxon>
        <taxon>Lasius</taxon>
    </lineage>
</organism>
<dbReference type="AlphaFoldDB" id="A0A0J7K4A4"/>
<evidence type="ECO:0000313" key="3">
    <source>
        <dbReference type="Proteomes" id="UP000036403"/>
    </source>
</evidence>
<dbReference type="Proteomes" id="UP000036403">
    <property type="component" value="Unassembled WGS sequence"/>
</dbReference>
<evidence type="ECO:0000256" key="1">
    <source>
        <dbReference type="SAM" id="MobiDB-lite"/>
    </source>
</evidence>
<accession>A0A0J7K4A4</accession>
<feature type="compositionally biased region" description="Basic and acidic residues" evidence="1">
    <location>
        <begin position="16"/>
        <end position="26"/>
    </location>
</feature>
<keyword evidence="3" id="KW-1185">Reference proteome</keyword>
<evidence type="ECO:0000313" key="2">
    <source>
        <dbReference type="EMBL" id="KMQ85152.1"/>
    </source>
</evidence>
<proteinExistence type="predicted"/>
<feature type="region of interest" description="Disordered" evidence="1">
    <location>
        <begin position="1"/>
        <end position="45"/>
    </location>
</feature>
<dbReference type="EMBL" id="LBMM01014506">
    <property type="protein sequence ID" value="KMQ85152.1"/>
    <property type="molecule type" value="Genomic_DNA"/>
</dbReference>
<name>A0A0J7K4A4_LASNI</name>
<sequence>MMALKKGKVLPAQGDRTPRARRDRDIVPAPIPSSSDDGPSAGLGASPAAELAIAASREALLRIWEDYRGWTNCHRDTSLHEFFMWASEVLHEG</sequence>
<gene>
    <name evidence="2" type="ORF">RF55_16461</name>
</gene>
<reference evidence="2 3" key="1">
    <citation type="submission" date="2015-04" db="EMBL/GenBank/DDBJ databases">
        <title>Lasius niger genome sequencing.</title>
        <authorList>
            <person name="Konorov E.A."/>
            <person name="Nikitin M.A."/>
            <person name="Kirill M.V."/>
            <person name="Chang P."/>
        </authorList>
    </citation>
    <scope>NUCLEOTIDE SEQUENCE [LARGE SCALE GENOMIC DNA]</scope>
    <source>
        <tissue evidence="2">Whole</tissue>
    </source>
</reference>